<dbReference type="InterPro" id="IPR051691">
    <property type="entry name" value="Metab_Enz_Cyan_OpOx_G3PDH"/>
</dbReference>
<comment type="caution">
    <text evidence="3">The sequence shown here is derived from an EMBL/GenBank/DDBJ whole genome shotgun (WGS) entry which is preliminary data.</text>
</comment>
<name>A0A645CBB7_9ZZZZ</name>
<feature type="domain" description="FAD/NAD(P)-binding" evidence="2">
    <location>
        <begin position="9"/>
        <end position="67"/>
    </location>
</feature>
<dbReference type="InterPro" id="IPR023753">
    <property type="entry name" value="FAD/NAD-binding_dom"/>
</dbReference>
<accession>A0A645CBB7</accession>
<organism evidence="3">
    <name type="scientific">bioreactor metagenome</name>
    <dbReference type="NCBI Taxonomy" id="1076179"/>
    <lineage>
        <taxon>unclassified sequences</taxon>
        <taxon>metagenomes</taxon>
        <taxon>ecological metagenomes</taxon>
    </lineage>
</organism>
<dbReference type="PANTHER" id="PTHR42949">
    <property type="entry name" value="ANAEROBIC GLYCEROL-3-PHOSPHATE DEHYDROGENASE SUBUNIT B"/>
    <property type="match status" value="1"/>
</dbReference>
<proteinExistence type="predicted"/>
<dbReference type="GO" id="GO:0016491">
    <property type="term" value="F:oxidoreductase activity"/>
    <property type="evidence" value="ECO:0007669"/>
    <property type="project" value="UniProtKB-KW"/>
</dbReference>
<dbReference type="EMBL" id="VSSQ01025801">
    <property type="protein sequence ID" value="MPM74182.1"/>
    <property type="molecule type" value="Genomic_DNA"/>
</dbReference>
<protein>
    <recommendedName>
        <fullName evidence="2">FAD/NAD(P)-binding domain-containing protein</fullName>
    </recommendedName>
</protein>
<reference evidence="3" key="1">
    <citation type="submission" date="2019-08" db="EMBL/GenBank/DDBJ databases">
        <authorList>
            <person name="Kucharzyk K."/>
            <person name="Murdoch R.W."/>
            <person name="Higgins S."/>
            <person name="Loffler F."/>
        </authorList>
    </citation>
    <scope>NUCLEOTIDE SEQUENCE</scope>
</reference>
<gene>
    <name evidence="3" type="ORF">SDC9_121167</name>
</gene>
<evidence type="ECO:0000313" key="3">
    <source>
        <dbReference type="EMBL" id="MPM74182.1"/>
    </source>
</evidence>
<sequence length="187" mass="20496">MDEWLCPIAGTGEIIPCDALILSVGLIPENELAESIGIPLDPKTKGAIVDEHNETLLDGVFACGNALHVNDLVDYVSESGETAGLAAAGPQNERSLLPVECDLSLLYVVPQRINRSANQQERVFFFRSSADLDGATLTVRKGAKTLLRKRYSHLRPPEMERLTLSLSPEQLLGDEPIMFSLEELMHD</sequence>
<dbReference type="InterPro" id="IPR036188">
    <property type="entry name" value="FAD/NAD-bd_sf"/>
</dbReference>
<dbReference type="PANTHER" id="PTHR42949:SF3">
    <property type="entry name" value="ANAEROBIC GLYCEROL-3-PHOSPHATE DEHYDROGENASE SUBUNIT B"/>
    <property type="match status" value="1"/>
</dbReference>
<dbReference type="Gene3D" id="3.50.50.60">
    <property type="entry name" value="FAD/NAD(P)-binding domain"/>
    <property type="match status" value="1"/>
</dbReference>
<dbReference type="SUPFAM" id="SSF51905">
    <property type="entry name" value="FAD/NAD(P)-binding domain"/>
    <property type="match status" value="1"/>
</dbReference>
<evidence type="ECO:0000256" key="1">
    <source>
        <dbReference type="ARBA" id="ARBA00023002"/>
    </source>
</evidence>
<dbReference type="AlphaFoldDB" id="A0A645CBB7"/>
<evidence type="ECO:0000259" key="2">
    <source>
        <dbReference type="Pfam" id="PF07992"/>
    </source>
</evidence>
<keyword evidence="1" id="KW-0560">Oxidoreductase</keyword>
<dbReference type="Pfam" id="PF07992">
    <property type="entry name" value="Pyr_redox_2"/>
    <property type="match status" value="1"/>
</dbReference>